<dbReference type="HOGENOM" id="CLU_3013983_0_0_1"/>
<accession>G2YUB9</accession>
<dbReference type="Proteomes" id="UP000008177">
    <property type="component" value="Unplaced contigs"/>
</dbReference>
<gene>
    <name evidence="1" type="ORF">BofuT4_uP156130.1</name>
</gene>
<name>G2YUB9_BOTF4</name>
<evidence type="ECO:0000313" key="1">
    <source>
        <dbReference type="EMBL" id="CCD55217.1"/>
    </source>
</evidence>
<evidence type="ECO:0000313" key="2">
    <source>
        <dbReference type="Proteomes" id="UP000008177"/>
    </source>
</evidence>
<sequence length="56" mass="6345">MNPVSSITAYFSLTPSLPIFLSYIYTPIHIHFTSLSYPILSQSNPIQSRIVQYSPI</sequence>
<reference evidence="2" key="1">
    <citation type="journal article" date="2011" name="PLoS Genet.">
        <title>Genomic analysis of the necrotrophic fungal pathogens Sclerotinia sclerotiorum and Botrytis cinerea.</title>
        <authorList>
            <person name="Amselem J."/>
            <person name="Cuomo C.A."/>
            <person name="van Kan J.A."/>
            <person name="Viaud M."/>
            <person name="Benito E.P."/>
            <person name="Couloux A."/>
            <person name="Coutinho P.M."/>
            <person name="de Vries R.P."/>
            <person name="Dyer P.S."/>
            <person name="Fillinger S."/>
            <person name="Fournier E."/>
            <person name="Gout L."/>
            <person name="Hahn M."/>
            <person name="Kohn L."/>
            <person name="Lapalu N."/>
            <person name="Plummer K.M."/>
            <person name="Pradier J.M."/>
            <person name="Quevillon E."/>
            <person name="Sharon A."/>
            <person name="Simon A."/>
            <person name="ten Have A."/>
            <person name="Tudzynski B."/>
            <person name="Tudzynski P."/>
            <person name="Wincker P."/>
            <person name="Andrew M."/>
            <person name="Anthouard V."/>
            <person name="Beever R.E."/>
            <person name="Beffa R."/>
            <person name="Benoit I."/>
            <person name="Bouzid O."/>
            <person name="Brault B."/>
            <person name="Chen Z."/>
            <person name="Choquer M."/>
            <person name="Collemare J."/>
            <person name="Cotton P."/>
            <person name="Danchin E.G."/>
            <person name="Da Silva C."/>
            <person name="Gautier A."/>
            <person name="Giraud C."/>
            <person name="Giraud T."/>
            <person name="Gonzalez C."/>
            <person name="Grossetete S."/>
            <person name="Guldener U."/>
            <person name="Henrissat B."/>
            <person name="Howlett B.J."/>
            <person name="Kodira C."/>
            <person name="Kretschmer M."/>
            <person name="Lappartient A."/>
            <person name="Leroch M."/>
            <person name="Levis C."/>
            <person name="Mauceli E."/>
            <person name="Neuveglise C."/>
            <person name="Oeser B."/>
            <person name="Pearson M."/>
            <person name="Poulain J."/>
            <person name="Poussereau N."/>
            <person name="Quesneville H."/>
            <person name="Rascle C."/>
            <person name="Schumacher J."/>
            <person name="Segurens B."/>
            <person name="Sexton A."/>
            <person name="Silva E."/>
            <person name="Sirven C."/>
            <person name="Soanes D.M."/>
            <person name="Talbot N.J."/>
            <person name="Templeton M."/>
            <person name="Yandava C."/>
            <person name="Yarden O."/>
            <person name="Zeng Q."/>
            <person name="Rollins J.A."/>
            <person name="Lebrun M.H."/>
            <person name="Dickman M."/>
        </authorList>
    </citation>
    <scope>NUCLEOTIDE SEQUENCE [LARGE SCALE GENOMIC DNA]</scope>
    <source>
        <strain evidence="2">T4</strain>
    </source>
</reference>
<dbReference type="AlphaFoldDB" id="G2YUB9"/>
<dbReference type="InParanoid" id="G2YUB9"/>
<protein>
    <submittedName>
        <fullName evidence="1">Uncharacterized protein</fullName>
    </submittedName>
</protein>
<organism evidence="1 2">
    <name type="scientific">Botryotinia fuckeliana (strain T4)</name>
    <name type="common">Noble rot fungus</name>
    <name type="synonym">Botrytis cinerea</name>
    <dbReference type="NCBI Taxonomy" id="999810"/>
    <lineage>
        <taxon>Eukaryota</taxon>
        <taxon>Fungi</taxon>
        <taxon>Dikarya</taxon>
        <taxon>Ascomycota</taxon>
        <taxon>Pezizomycotina</taxon>
        <taxon>Leotiomycetes</taxon>
        <taxon>Helotiales</taxon>
        <taxon>Sclerotiniaceae</taxon>
        <taxon>Botrytis</taxon>
    </lineage>
</organism>
<proteinExistence type="predicted"/>
<dbReference type="EMBL" id="FQ790354">
    <property type="protein sequence ID" value="CCD55217.1"/>
    <property type="molecule type" value="Genomic_DNA"/>
</dbReference>